<dbReference type="EMBL" id="UINC01200148">
    <property type="protein sequence ID" value="SVE18900.1"/>
    <property type="molecule type" value="Genomic_DNA"/>
</dbReference>
<dbReference type="InterPro" id="IPR042532">
    <property type="entry name" value="EXOC3/Sec6_C"/>
</dbReference>
<reference evidence="2" key="1">
    <citation type="submission" date="2018-05" db="EMBL/GenBank/DDBJ databases">
        <authorList>
            <person name="Lanie J.A."/>
            <person name="Ng W.-L."/>
            <person name="Kazmierczak K.M."/>
            <person name="Andrzejewski T.M."/>
            <person name="Davidsen T.M."/>
            <person name="Wayne K.J."/>
            <person name="Tettelin H."/>
            <person name="Glass J.I."/>
            <person name="Rusch D."/>
            <person name="Podicherti R."/>
            <person name="Tsui H.-C.T."/>
            <person name="Winkler M.E."/>
        </authorList>
    </citation>
    <scope>NUCLEOTIDE SEQUENCE</scope>
</reference>
<organism evidence="2">
    <name type="scientific">marine metagenome</name>
    <dbReference type="NCBI Taxonomy" id="408172"/>
    <lineage>
        <taxon>unclassified sequences</taxon>
        <taxon>metagenomes</taxon>
        <taxon>ecological metagenomes</taxon>
    </lineage>
</organism>
<feature type="non-terminal residue" evidence="2">
    <location>
        <position position="1"/>
    </location>
</feature>
<accession>A0A383BGI8</accession>
<sequence>SNVFDVLFATQYFKKEKGFDVTIMVKTLKEYLQDFSVWIEEEWVVQKVRLSVMEIICDEYIRALIRESPSEGISSMANHIYIDVEILNTYFGDKSVFPDEMFQEAWKAKYRYLESIHEGLVTEDELIFMIYSKRLKEDDLYGRRLLQMIEEKRKLFRIANLYNLMMFFMGYFWWESSETKIPADLIV</sequence>
<dbReference type="AlphaFoldDB" id="A0A383BGI8"/>
<protein>
    <submittedName>
        <fullName evidence="2">Uncharacterized protein</fullName>
    </submittedName>
</protein>
<name>A0A383BGI8_9ZZZZ</name>
<keyword evidence="1" id="KW-0812">Transmembrane</keyword>
<keyword evidence="1" id="KW-0472">Membrane</keyword>
<gene>
    <name evidence="2" type="ORF">METZ01_LOCUS471754</name>
</gene>
<keyword evidence="1" id="KW-1133">Transmembrane helix</keyword>
<evidence type="ECO:0000313" key="2">
    <source>
        <dbReference type="EMBL" id="SVE18900.1"/>
    </source>
</evidence>
<dbReference type="Gene3D" id="1.10.357.70">
    <property type="entry name" value="Exocyst complex component Sec6, C-terminal domain"/>
    <property type="match status" value="1"/>
</dbReference>
<evidence type="ECO:0000256" key="1">
    <source>
        <dbReference type="SAM" id="Phobius"/>
    </source>
</evidence>
<feature type="transmembrane region" description="Helical" evidence="1">
    <location>
        <begin position="155"/>
        <end position="174"/>
    </location>
</feature>
<proteinExistence type="predicted"/>